<proteinExistence type="predicted"/>
<accession>A0A2I2L0F7</accession>
<feature type="region of interest" description="Disordered" evidence="1">
    <location>
        <begin position="801"/>
        <end position="841"/>
    </location>
</feature>
<dbReference type="AlphaFoldDB" id="A0A2I2L0F7"/>
<evidence type="ECO:0000256" key="1">
    <source>
        <dbReference type="SAM" id="MobiDB-lite"/>
    </source>
</evidence>
<feature type="compositionally biased region" description="Low complexity" evidence="1">
    <location>
        <begin position="824"/>
        <end position="833"/>
    </location>
</feature>
<sequence>MRELDLTLGLRIDSFLRWARDRGEPVPARAATLLLLLFAWRGAKVRGGLPEPTAGLVRQIFGTDLPGLAAGGEADASDYPRVAALLVDRRRADGLLNAKRQEKLRSVITEVSAEFHQTLAAPARSTWPRFYGALLRADGVDPSDPSAVRGWLAGYRKRSFADRRAAMAVSIAVMTRQTENVELATQTLLVRHHQGFADLMVRYERLRDGGGAASASTAATADDDAWRHELIDNTAEAGMDVLMDLGSAAGLSRALRMEFRDLAPRLGDRGADRLLDELVELIDDDVCTPLPVMDEPPVEELAAAVRASPLLAAAADLAVWVDDRGGVPKDADGAAGRWPGASDLGLAGPVRRELDEIALATDLLRRVGGELHAGDGLVTWNSGDPHDLAVFGLDALGGVLVGLTTLTAQRPSVDDGKGELLATLVRELPFLLIRMVGEIHVSYSLARLAAEHLAWRLPLNPPNQGPATMSADGPSADAGVLRSQLRLPDADGTRGNLAYQLPSDAELARLIGLPNLEEEDRAELLDVAGTQAVLVDRCAALGVMRREDDRIALTPLGVALLRTALVMAGGEAPTTADLAVVGSDTVVGWLEHWPPHAHEAGVLAWVNAHGGGADAWQAILAASAGRSNHGVLGLLGAVQAAAPGAPVQPEPGPALLSLSDPQDEAPLLTALATFVDHPVIGAYTVAVLRQRGQIVADPPLSARAVVIGDHLSSLLAEARMRAIADELNAVQGLAADAPRREPSESGSPKPVGVELVCAAFDQAALDWPGGPQNLVRHLVATDVLYLMEVLRVLGEHHPDQAIARPSGAAADARDRPPSERRGRSSASGRTSARPARKQRHR</sequence>
<evidence type="ECO:0000313" key="2">
    <source>
        <dbReference type="EMBL" id="SNQ51413.1"/>
    </source>
</evidence>
<reference evidence="2 3" key="1">
    <citation type="submission" date="2017-06" db="EMBL/GenBank/DDBJ databases">
        <authorList>
            <person name="Kim H.J."/>
            <person name="Triplett B.A."/>
        </authorList>
    </citation>
    <scope>NUCLEOTIDE SEQUENCE [LARGE SCALE GENOMIC DNA]</scope>
    <source>
        <strain evidence="2">FRACA_ARgP5</strain>
    </source>
</reference>
<protein>
    <submittedName>
        <fullName evidence="2">Uncharacterized protein</fullName>
    </submittedName>
</protein>
<dbReference type="OrthoDB" id="3863751at2"/>
<dbReference type="Proteomes" id="UP000234331">
    <property type="component" value="Unassembled WGS sequence"/>
</dbReference>
<feature type="compositionally biased region" description="Basic and acidic residues" evidence="1">
    <location>
        <begin position="811"/>
        <end position="822"/>
    </location>
</feature>
<name>A0A2I2L0F7_9ACTN</name>
<keyword evidence="3" id="KW-1185">Reference proteome</keyword>
<dbReference type="EMBL" id="FZMO01000536">
    <property type="protein sequence ID" value="SNQ51413.1"/>
    <property type="molecule type" value="Genomic_DNA"/>
</dbReference>
<gene>
    <name evidence="2" type="ORF">FRACA_70029</name>
</gene>
<evidence type="ECO:0000313" key="3">
    <source>
        <dbReference type="Proteomes" id="UP000234331"/>
    </source>
</evidence>
<organism evidence="2 3">
    <name type="scientific">Frankia canadensis</name>
    <dbReference type="NCBI Taxonomy" id="1836972"/>
    <lineage>
        <taxon>Bacteria</taxon>
        <taxon>Bacillati</taxon>
        <taxon>Actinomycetota</taxon>
        <taxon>Actinomycetes</taxon>
        <taxon>Frankiales</taxon>
        <taxon>Frankiaceae</taxon>
        <taxon>Frankia</taxon>
    </lineage>
</organism>
<dbReference type="RefSeq" id="WP_101835303.1">
    <property type="nucleotide sequence ID" value="NZ_FZMO01000536.1"/>
</dbReference>